<dbReference type="Gene3D" id="3.40.50.300">
    <property type="entry name" value="P-loop containing nucleotide triphosphate hydrolases"/>
    <property type="match status" value="1"/>
</dbReference>
<dbReference type="eggNOG" id="arCOG00533">
    <property type="taxonomic scope" value="Archaea"/>
</dbReference>
<protein>
    <submittedName>
        <fullName evidence="2">Molybdopterin-guanine dinucleotide biosynthesis protein B</fullName>
    </submittedName>
</protein>
<dbReference type="Proteomes" id="UP000006565">
    <property type="component" value="Chromosome"/>
</dbReference>
<dbReference type="EMBL" id="CP002117">
    <property type="protein sequence ID" value="ADN37169.1"/>
    <property type="molecule type" value="Genomic_DNA"/>
</dbReference>
<dbReference type="Pfam" id="PF03205">
    <property type="entry name" value="MobB"/>
    <property type="match status" value="1"/>
</dbReference>
<dbReference type="GO" id="GO:0006777">
    <property type="term" value="P:Mo-molybdopterin cofactor biosynthetic process"/>
    <property type="evidence" value="ECO:0007669"/>
    <property type="project" value="InterPro"/>
</dbReference>
<dbReference type="OrthoDB" id="45235at2157"/>
<dbReference type="GeneID" id="32160224"/>
<evidence type="ECO:0000313" key="3">
    <source>
        <dbReference type="Proteomes" id="UP000006565"/>
    </source>
</evidence>
<dbReference type="AlphaFoldDB" id="E1REC6"/>
<dbReference type="GO" id="GO:0005525">
    <property type="term" value="F:GTP binding"/>
    <property type="evidence" value="ECO:0007669"/>
    <property type="project" value="InterPro"/>
</dbReference>
<dbReference type="HOGENOM" id="CLU_1217588_0_0_2"/>
<name>E1REC6_METP4</name>
<proteinExistence type="predicted"/>
<sequence length="227" mass="24733">MKVIQVVGRSNSGKTYFIHRLLERMTVMFPGKVGVIKHMGHHIFELSEGKDTTTHYEHGAECVAGVDAEKTVLTVRDDNLDKSLEILCDLGMKYAIIEGFKEYGFKKIVKGELESGECLLRDPTVDDVTESLDAFDDYYTLGGLVKELEEDERAPAGASIVTFSGVFENIPMDYGKIAGKIGENEGIVSVKTSLNGKKVMIGVASVDTRSACNAIDKAVSELAGMKS</sequence>
<dbReference type="PANTHER" id="PTHR40072:SF1">
    <property type="entry name" value="MOLYBDOPTERIN-GUANINE DINUCLEOTIDE BIOSYNTHESIS ADAPTER PROTEIN"/>
    <property type="match status" value="1"/>
</dbReference>
<reference evidence="2 3" key="1">
    <citation type="journal article" date="2010" name="Stand. Genomic Sci.">
        <title>Complete genome sequence of Methanoplanus petrolearius type strain (SEBR 4847).</title>
        <authorList>
            <person name="Brambilla E."/>
            <person name="Djao O.D."/>
            <person name="Daligault H."/>
            <person name="Lapidus A."/>
            <person name="Lucas S."/>
            <person name="Hammon N."/>
            <person name="Nolan M."/>
            <person name="Tice H."/>
            <person name="Cheng J.F."/>
            <person name="Han C."/>
            <person name="Tapia R."/>
            <person name="Goodwin L."/>
            <person name="Pitluck S."/>
            <person name="Liolios K."/>
            <person name="Ivanova N."/>
            <person name="Mavromatis K."/>
            <person name="Mikhailova N."/>
            <person name="Pati A."/>
            <person name="Chen A."/>
            <person name="Palaniappan K."/>
            <person name="Land M."/>
            <person name="Hauser L."/>
            <person name="Chang Y.J."/>
            <person name="Jeffries C.D."/>
            <person name="Rohde M."/>
            <person name="Spring S."/>
            <person name="Sikorski J."/>
            <person name="Goker M."/>
            <person name="Woyke T."/>
            <person name="Bristow J."/>
            <person name="Eisen J.A."/>
            <person name="Markowitz V."/>
            <person name="Hugenholtz P."/>
            <person name="Kyrpides N.C."/>
            <person name="Klenk H.P."/>
        </authorList>
    </citation>
    <scope>NUCLEOTIDE SEQUENCE [LARGE SCALE GENOMIC DNA]</scope>
    <source>
        <strain evidence="3">DSM 11571 / OCM 486 / SEBR 4847</strain>
    </source>
</reference>
<dbReference type="RefSeq" id="WP_013330346.1">
    <property type="nucleotide sequence ID" value="NC_014507.1"/>
</dbReference>
<dbReference type="PANTHER" id="PTHR40072">
    <property type="entry name" value="MOLYBDOPTERIN-GUANINE DINUCLEOTIDE BIOSYNTHESIS ADAPTER PROTEIN-RELATED"/>
    <property type="match status" value="1"/>
</dbReference>
<keyword evidence="3" id="KW-1185">Reference proteome</keyword>
<dbReference type="InterPro" id="IPR004435">
    <property type="entry name" value="MobB_dom"/>
</dbReference>
<accession>E1REC6</accession>
<dbReference type="STRING" id="679926.Mpet_2423"/>
<dbReference type="InterPro" id="IPR052539">
    <property type="entry name" value="MGD_biosynthesis_adapter"/>
</dbReference>
<organism evidence="2 3">
    <name type="scientific">Methanolacinia petrolearia (strain DSM 11571 / OCM 486 / SEBR 4847)</name>
    <name type="common">Methanoplanus petrolearius</name>
    <dbReference type="NCBI Taxonomy" id="679926"/>
    <lineage>
        <taxon>Archaea</taxon>
        <taxon>Methanobacteriati</taxon>
        <taxon>Methanobacteriota</taxon>
        <taxon>Stenosarchaea group</taxon>
        <taxon>Methanomicrobia</taxon>
        <taxon>Methanomicrobiales</taxon>
        <taxon>Methanomicrobiaceae</taxon>
        <taxon>Methanolacinia</taxon>
    </lineage>
</organism>
<evidence type="ECO:0000259" key="1">
    <source>
        <dbReference type="Pfam" id="PF03205"/>
    </source>
</evidence>
<feature type="domain" description="Molybdopterin-guanine dinucleotide biosynthesis protein B (MobB)" evidence="1">
    <location>
        <begin position="3"/>
        <end position="109"/>
    </location>
</feature>
<evidence type="ECO:0000313" key="2">
    <source>
        <dbReference type="EMBL" id="ADN37169.1"/>
    </source>
</evidence>
<dbReference type="KEGG" id="mpi:Mpet_2423"/>
<gene>
    <name evidence="2" type="ordered locus">Mpet_2423</name>
</gene>
<dbReference type="InterPro" id="IPR027417">
    <property type="entry name" value="P-loop_NTPase"/>
</dbReference>
<dbReference type="SUPFAM" id="SSF52540">
    <property type="entry name" value="P-loop containing nucleoside triphosphate hydrolases"/>
    <property type="match status" value="1"/>
</dbReference>